<dbReference type="AlphaFoldDB" id="A0A975CMV4"/>
<protein>
    <submittedName>
        <fullName evidence="1">Uncharacterized protein</fullName>
    </submittedName>
</protein>
<sequence length="227" mass="25799">MKSYTKQKIYSKSSGINFVGVFKDLTCAGNEELKIFMDCEDSRPTTKTEDWTGDSYADRNKNLTLKFCIVPNNFVKTNYDYAILNLTSNVPNSTIRIDRYFDNQDRKNANNSTINGSLTQGWKGYTLLSGGNYQLSWIMYQKTNSSQALPSFNMSYGVLGRFGTNKYNKGYILSDDEDSRNANRCDVYNYSSSGIKTLLPIGSQRSSILRNMMTEGRNTKLYLSKVN</sequence>
<dbReference type="KEGG" id="pcea:J3359_15155"/>
<keyword evidence="2" id="KW-1185">Reference proteome</keyword>
<name>A0A975CMV4_9FLAO</name>
<gene>
    <name evidence="1" type="ORF">J3359_15155</name>
</gene>
<dbReference type="Proteomes" id="UP000663920">
    <property type="component" value="Chromosome"/>
</dbReference>
<proteinExistence type="predicted"/>
<organism evidence="1 2">
    <name type="scientific">Polaribacter cellanae</name>
    <dbReference type="NCBI Taxonomy" id="2818493"/>
    <lineage>
        <taxon>Bacteria</taxon>
        <taxon>Pseudomonadati</taxon>
        <taxon>Bacteroidota</taxon>
        <taxon>Flavobacteriia</taxon>
        <taxon>Flavobacteriales</taxon>
        <taxon>Flavobacteriaceae</taxon>
    </lineage>
</organism>
<dbReference type="EMBL" id="CP071869">
    <property type="protein sequence ID" value="QTE22135.1"/>
    <property type="molecule type" value="Genomic_DNA"/>
</dbReference>
<accession>A0A975CMV4</accession>
<reference evidence="1 2" key="1">
    <citation type="submission" date="2021-03" db="EMBL/GenBank/DDBJ databases">
        <title>Complete genome of Polaribacter_sp.SM13.</title>
        <authorList>
            <person name="Jeong S.W."/>
            <person name="Bae J.W."/>
        </authorList>
    </citation>
    <scope>NUCLEOTIDE SEQUENCE [LARGE SCALE GENOMIC DNA]</scope>
    <source>
        <strain evidence="1 2">SM13</strain>
    </source>
</reference>
<dbReference type="RefSeq" id="WP_208077815.1">
    <property type="nucleotide sequence ID" value="NZ_CP071869.1"/>
</dbReference>
<evidence type="ECO:0000313" key="2">
    <source>
        <dbReference type="Proteomes" id="UP000663920"/>
    </source>
</evidence>
<evidence type="ECO:0000313" key="1">
    <source>
        <dbReference type="EMBL" id="QTE22135.1"/>
    </source>
</evidence>